<dbReference type="InterPro" id="IPR036928">
    <property type="entry name" value="AS_sf"/>
</dbReference>
<dbReference type="GO" id="GO:0050566">
    <property type="term" value="F:asparaginyl-tRNA synthase (glutamine-hydrolyzing) activity"/>
    <property type="evidence" value="ECO:0007669"/>
    <property type="project" value="UniProtKB-EC"/>
</dbReference>
<dbReference type="Gene3D" id="3.90.1300.10">
    <property type="entry name" value="Amidase signature (AS) domain"/>
    <property type="match status" value="1"/>
</dbReference>
<comment type="caution">
    <text evidence="2">The sequence shown here is derived from an EMBL/GenBank/DDBJ whole genome shotgun (WGS) entry which is preliminary data.</text>
</comment>
<dbReference type="PANTHER" id="PTHR11895:SF67">
    <property type="entry name" value="AMIDASE DOMAIN-CONTAINING PROTEIN"/>
    <property type="match status" value="1"/>
</dbReference>
<reference evidence="2 3" key="1">
    <citation type="submission" date="2023-07" db="EMBL/GenBank/DDBJ databases">
        <title>Sequencing the genomes of 1000 actinobacteria strains.</title>
        <authorList>
            <person name="Klenk H.-P."/>
        </authorList>
    </citation>
    <scope>NUCLEOTIDE SEQUENCE [LARGE SCALE GENOMIC DNA]</scope>
    <source>
        <strain evidence="2 3">DSM 22966</strain>
    </source>
</reference>
<dbReference type="Proteomes" id="UP001183794">
    <property type="component" value="Unassembled WGS sequence"/>
</dbReference>
<name>A0ABU2B374_9MICC</name>
<dbReference type="EC" id="6.3.5.7" evidence="2"/>
<dbReference type="EMBL" id="JAVDYJ010000001">
    <property type="protein sequence ID" value="MDR7348040.1"/>
    <property type="molecule type" value="Genomic_DNA"/>
</dbReference>
<sequence>MTDHRETLSTLGTKFRNGTTTAVEASRTARQAAKAAGPVFITVIDHDRAAQDSDALFSAGTPRSALEGIPIAVKDVIDTADMRTTMGSNVYADHQPEHDAAIVAQLRRAGANIIGKANTHEFSYGIRGDTSAFGVVPNPYDESRVSGGSSSGSAAAVAQGIVPVAIGTDTAGSTRVPAALCGVVGFKPTFDLLDTDGVFPLARSFDTVGLLGTTVRDVLATLDALGLEGFEPDAEDTEQFEFRMLQGNPGLSADAEIVSPEVPLPEVLDAPAIEHPTIRGEYADFRGLFNIVRSREAYLLHEPYLETYADQYQELTLTRLRNGRDISDADVDEAQASIDEVNQLYLDTFDDHQMLLTPTVPIDAPSQNEAPGEGSEVLVSQSVIWNMLGWPAVSIPYWIPGDPLPKGLQVIGKPGRDAAVLRAGQQLEQLLAERVETMRPAQPQATELYD</sequence>
<dbReference type="Pfam" id="PF01425">
    <property type="entry name" value="Amidase"/>
    <property type="match status" value="2"/>
</dbReference>
<dbReference type="InterPro" id="IPR000120">
    <property type="entry name" value="Amidase"/>
</dbReference>
<feature type="domain" description="Amidase" evidence="1">
    <location>
        <begin position="41"/>
        <end position="225"/>
    </location>
</feature>
<dbReference type="SUPFAM" id="SSF75304">
    <property type="entry name" value="Amidase signature (AS) enzymes"/>
    <property type="match status" value="1"/>
</dbReference>
<evidence type="ECO:0000313" key="2">
    <source>
        <dbReference type="EMBL" id="MDR7348040.1"/>
    </source>
</evidence>
<dbReference type="RefSeq" id="WP_310174841.1">
    <property type="nucleotide sequence ID" value="NZ_BAABHE010000002.1"/>
</dbReference>
<gene>
    <name evidence="2" type="ORF">J2S62_002297</name>
</gene>
<proteinExistence type="predicted"/>
<dbReference type="InterPro" id="IPR023631">
    <property type="entry name" value="Amidase_dom"/>
</dbReference>
<accession>A0ABU2B374</accession>
<dbReference type="PANTHER" id="PTHR11895">
    <property type="entry name" value="TRANSAMIDASE"/>
    <property type="match status" value="1"/>
</dbReference>
<feature type="domain" description="Amidase" evidence="1">
    <location>
        <begin position="314"/>
        <end position="421"/>
    </location>
</feature>
<protein>
    <submittedName>
        <fullName evidence="2">Aspartyl-tRNA(Asn)/glutamyl-tRNA(Gln) amidotransferase subunit A</fullName>
        <ecNumber evidence="2">6.3.5.6</ecNumber>
        <ecNumber evidence="2">6.3.5.7</ecNumber>
    </submittedName>
</protein>
<evidence type="ECO:0000313" key="3">
    <source>
        <dbReference type="Proteomes" id="UP001183794"/>
    </source>
</evidence>
<organism evidence="2 3">
    <name type="scientific">Enteractinococcus fodinae</name>
    <dbReference type="NCBI Taxonomy" id="684663"/>
    <lineage>
        <taxon>Bacteria</taxon>
        <taxon>Bacillati</taxon>
        <taxon>Actinomycetota</taxon>
        <taxon>Actinomycetes</taxon>
        <taxon>Micrococcales</taxon>
        <taxon>Micrococcaceae</taxon>
    </lineage>
</organism>
<dbReference type="EC" id="6.3.5.6" evidence="2"/>
<evidence type="ECO:0000259" key="1">
    <source>
        <dbReference type="Pfam" id="PF01425"/>
    </source>
</evidence>
<dbReference type="GO" id="GO:0050567">
    <property type="term" value="F:glutaminyl-tRNA synthase (glutamine-hydrolyzing) activity"/>
    <property type="evidence" value="ECO:0007669"/>
    <property type="project" value="UniProtKB-EC"/>
</dbReference>
<keyword evidence="3" id="KW-1185">Reference proteome</keyword>
<keyword evidence="2" id="KW-0436">Ligase</keyword>